<proteinExistence type="predicted"/>
<evidence type="ECO:0000313" key="3">
    <source>
        <dbReference type="Proteomes" id="UP000737018"/>
    </source>
</evidence>
<feature type="compositionally biased region" description="Basic and acidic residues" evidence="1">
    <location>
        <begin position="90"/>
        <end position="107"/>
    </location>
</feature>
<evidence type="ECO:0000313" key="2">
    <source>
        <dbReference type="EMBL" id="KAF3947617.1"/>
    </source>
</evidence>
<accession>A0A8J4QBF6</accession>
<protein>
    <submittedName>
        <fullName evidence="2">Uncharacterized protein</fullName>
    </submittedName>
</protein>
<dbReference type="Proteomes" id="UP000737018">
    <property type="component" value="Unassembled WGS sequence"/>
</dbReference>
<organism evidence="2 3">
    <name type="scientific">Castanea mollissima</name>
    <name type="common">Chinese chestnut</name>
    <dbReference type="NCBI Taxonomy" id="60419"/>
    <lineage>
        <taxon>Eukaryota</taxon>
        <taxon>Viridiplantae</taxon>
        <taxon>Streptophyta</taxon>
        <taxon>Embryophyta</taxon>
        <taxon>Tracheophyta</taxon>
        <taxon>Spermatophyta</taxon>
        <taxon>Magnoliopsida</taxon>
        <taxon>eudicotyledons</taxon>
        <taxon>Gunneridae</taxon>
        <taxon>Pentapetalae</taxon>
        <taxon>rosids</taxon>
        <taxon>fabids</taxon>
        <taxon>Fagales</taxon>
        <taxon>Fagaceae</taxon>
        <taxon>Castanea</taxon>
    </lineage>
</organism>
<keyword evidence="3" id="KW-1185">Reference proteome</keyword>
<name>A0A8J4QBF6_9ROSI</name>
<feature type="region of interest" description="Disordered" evidence="1">
    <location>
        <begin position="1"/>
        <end position="23"/>
    </location>
</feature>
<dbReference type="AlphaFoldDB" id="A0A8J4QBF6"/>
<evidence type="ECO:0000256" key="1">
    <source>
        <dbReference type="SAM" id="MobiDB-lite"/>
    </source>
</evidence>
<reference evidence="2" key="1">
    <citation type="submission" date="2020-03" db="EMBL/GenBank/DDBJ databases">
        <title>Castanea mollissima Vanexum genome sequencing.</title>
        <authorList>
            <person name="Staton M."/>
        </authorList>
    </citation>
    <scope>NUCLEOTIDE SEQUENCE</scope>
    <source>
        <tissue evidence="2">Leaf</tissue>
    </source>
</reference>
<comment type="caution">
    <text evidence="2">The sequence shown here is derived from an EMBL/GenBank/DDBJ whole genome shotgun (WGS) entry which is preliminary data.</text>
</comment>
<dbReference type="OrthoDB" id="10253401at2759"/>
<dbReference type="EMBL" id="JRKL02007573">
    <property type="protein sequence ID" value="KAF3947617.1"/>
    <property type="molecule type" value="Genomic_DNA"/>
</dbReference>
<sequence>MKKAEAGSNKKGAPVVNTEKLDEAAEPMELDRVSTGMKQLIQKARLELSLDLLCFGRGGGYGITSTLMTFFSASSLSCILEKNIIKDEQRGIRSEGTIDRGHEKQADSKLPAATSE</sequence>
<gene>
    <name evidence="2" type="ORF">CMV_026274</name>
</gene>
<feature type="region of interest" description="Disordered" evidence="1">
    <location>
        <begin position="90"/>
        <end position="116"/>
    </location>
</feature>